<dbReference type="GO" id="GO:0003676">
    <property type="term" value="F:nucleic acid binding"/>
    <property type="evidence" value="ECO:0007669"/>
    <property type="project" value="InterPro"/>
</dbReference>
<dbReference type="RefSeq" id="XP_018030744.1">
    <property type="nucleotide sequence ID" value="XM_018179406.1"/>
</dbReference>
<proteinExistence type="predicted"/>
<organism evidence="2 3">
    <name type="scientific">Paraphaeosphaeria sporulosa</name>
    <dbReference type="NCBI Taxonomy" id="1460663"/>
    <lineage>
        <taxon>Eukaryota</taxon>
        <taxon>Fungi</taxon>
        <taxon>Dikarya</taxon>
        <taxon>Ascomycota</taxon>
        <taxon>Pezizomycotina</taxon>
        <taxon>Dothideomycetes</taxon>
        <taxon>Pleosporomycetidae</taxon>
        <taxon>Pleosporales</taxon>
        <taxon>Massarineae</taxon>
        <taxon>Didymosphaeriaceae</taxon>
        <taxon>Paraphaeosphaeria</taxon>
    </lineage>
</organism>
<dbReference type="AlphaFoldDB" id="A0A177C0F9"/>
<evidence type="ECO:0000313" key="3">
    <source>
        <dbReference type="Proteomes" id="UP000077069"/>
    </source>
</evidence>
<dbReference type="CDD" id="cd00590">
    <property type="entry name" value="RRM_SF"/>
    <property type="match status" value="1"/>
</dbReference>
<keyword evidence="1" id="KW-0175">Coiled coil</keyword>
<dbReference type="GeneID" id="28762892"/>
<feature type="coiled-coil region" evidence="1">
    <location>
        <begin position="91"/>
        <end position="118"/>
    </location>
</feature>
<dbReference type="InParanoid" id="A0A177C0F9"/>
<dbReference type="Proteomes" id="UP000077069">
    <property type="component" value="Unassembled WGS sequence"/>
</dbReference>
<evidence type="ECO:0000256" key="1">
    <source>
        <dbReference type="SAM" id="Coils"/>
    </source>
</evidence>
<dbReference type="InterPro" id="IPR035979">
    <property type="entry name" value="RBD_domain_sf"/>
</dbReference>
<gene>
    <name evidence="2" type="ORF">CC84DRAFT_1168485</name>
</gene>
<evidence type="ECO:0008006" key="4">
    <source>
        <dbReference type="Google" id="ProtNLM"/>
    </source>
</evidence>
<evidence type="ECO:0000313" key="2">
    <source>
        <dbReference type="EMBL" id="OAG00379.1"/>
    </source>
</evidence>
<accession>A0A177C0F9</accession>
<name>A0A177C0F9_9PLEO</name>
<dbReference type="SUPFAM" id="SSF54928">
    <property type="entry name" value="RNA-binding domain, RBD"/>
    <property type="match status" value="1"/>
</dbReference>
<keyword evidence="3" id="KW-1185">Reference proteome</keyword>
<dbReference type="EMBL" id="KV441559">
    <property type="protein sequence ID" value="OAG00379.1"/>
    <property type="molecule type" value="Genomic_DNA"/>
</dbReference>
<dbReference type="OrthoDB" id="3796937at2759"/>
<reference evidence="2 3" key="1">
    <citation type="submission" date="2016-05" db="EMBL/GenBank/DDBJ databases">
        <title>Comparative analysis of secretome profiles of manganese(II)-oxidizing ascomycete fungi.</title>
        <authorList>
            <consortium name="DOE Joint Genome Institute"/>
            <person name="Zeiner C.A."/>
            <person name="Purvine S.O."/>
            <person name="Zink E.M."/>
            <person name="Wu S."/>
            <person name="Pasa-Tolic L."/>
            <person name="Chaput D.L."/>
            <person name="Haridas S."/>
            <person name="Grigoriev I.V."/>
            <person name="Santelli C.M."/>
            <person name="Hansel C.M."/>
        </authorList>
    </citation>
    <scope>NUCLEOTIDE SEQUENCE [LARGE SCALE GENOMIC DNA]</scope>
    <source>
        <strain evidence="2 3">AP3s5-JAC2a</strain>
    </source>
</reference>
<protein>
    <recommendedName>
        <fullName evidence="4">RRM domain-containing protein</fullName>
    </recommendedName>
</protein>
<sequence>MVVSRSEKILAPVSKRSLVPDMAKLQDAAVHAVGPTLQRIKNDRKRDLPILQKALCYATALQLEKSGIKWELAQGWTIYLFSAGSSGYVAVREKRQLVEEAKAELDAIIKQVIDEEASYCANQEKNILPCRLLLSNIAAGADADEVALFLSEFKYDIRNIKMLGRDSTSRTQTALVDMYTKDAAKQASYTMGSIFGLLVKICLATEGD</sequence>